<organism evidence="4 5">
    <name type="scientific">Cinnamomum micranthum f. kanehirae</name>
    <dbReference type="NCBI Taxonomy" id="337451"/>
    <lineage>
        <taxon>Eukaryota</taxon>
        <taxon>Viridiplantae</taxon>
        <taxon>Streptophyta</taxon>
        <taxon>Embryophyta</taxon>
        <taxon>Tracheophyta</taxon>
        <taxon>Spermatophyta</taxon>
        <taxon>Magnoliopsida</taxon>
        <taxon>Magnoliidae</taxon>
        <taxon>Laurales</taxon>
        <taxon>Lauraceae</taxon>
        <taxon>Cinnamomum</taxon>
    </lineage>
</organism>
<keyword evidence="1" id="KW-0805">Transcription regulation</keyword>
<comment type="caution">
    <text evidence="4">The sequence shown here is derived from an EMBL/GenBank/DDBJ whole genome shotgun (WGS) entry which is preliminary data.</text>
</comment>
<dbReference type="AlphaFoldDB" id="A0A443PU69"/>
<reference evidence="4 5" key="1">
    <citation type="journal article" date="2019" name="Nat. Plants">
        <title>Stout camphor tree genome fills gaps in understanding of flowering plant genome evolution.</title>
        <authorList>
            <person name="Chaw S.M."/>
            <person name="Liu Y.C."/>
            <person name="Wu Y.W."/>
            <person name="Wang H.Y."/>
            <person name="Lin C.I."/>
            <person name="Wu C.S."/>
            <person name="Ke H.M."/>
            <person name="Chang L.Y."/>
            <person name="Hsu C.Y."/>
            <person name="Yang H.T."/>
            <person name="Sudianto E."/>
            <person name="Hsu M.H."/>
            <person name="Wu K.P."/>
            <person name="Wang L.N."/>
            <person name="Leebens-Mack J.H."/>
            <person name="Tsai I.J."/>
        </authorList>
    </citation>
    <scope>NUCLEOTIDE SEQUENCE [LARGE SCALE GENOMIC DNA]</scope>
    <source>
        <strain evidence="5">cv. Chaw 1501</strain>
        <tissue evidence="4">Young leaves</tissue>
    </source>
</reference>
<keyword evidence="2" id="KW-0804">Transcription</keyword>
<dbReference type="InterPro" id="IPR005202">
    <property type="entry name" value="TF_GRAS"/>
</dbReference>
<dbReference type="Pfam" id="PF03514">
    <property type="entry name" value="GRAS"/>
    <property type="match status" value="1"/>
</dbReference>
<comment type="similarity">
    <text evidence="3">Belongs to the GRAS family.</text>
</comment>
<feature type="region of interest" description="SAW" evidence="3">
    <location>
        <begin position="25"/>
        <end position="101"/>
    </location>
</feature>
<dbReference type="Proteomes" id="UP000283530">
    <property type="component" value="Unassembled WGS sequence"/>
</dbReference>
<proteinExistence type="inferred from homology"/>
<accession>A0A443PU69</accession>
<evidence type="ECO:0000256" key="2">
    <source>
        <dbReference type="ARBA" id="ARBA00023163"/>
    </source>
</evidence>
<comment type="caution">
    <text evidence="3">Lacks conserved residue(s) required for the propagation of feature annotation.</text>
</comment>
<evidence type="ECO:0000313" key="5">
    <source>
        <dbReference type="Proteomes" id="UP000283530"/>
    </source>
</evidence>
<evidence type="ECO:0000256" key="3">
    <source>
        <dbReference type="PROSITE-ProRule" id="PRU01191"/>
    </source>
</evidence>
<sequence length="103" mass="11475">MDKNDTNRMLVEEDFLSQGIRCKIATAGSERMIRCVGIDVWRSFIKRFGFVETALSQRSLDQANLVIKQVACGSCCTDDMNGKALTVGWKGAPLLSVPAWKLY</sequence>
<name>A0A443PU69_9MAGN</name>
<dbReference type="STRING" id="337451.A0A443PU69"/>
<evidence type="ECO:0000256" key="1">
    <source>
        <dbReference type="ARBA" id="ARBA00023015"/>
    </source>
</evidence>
<gene>
    <name evidence="4" type="ORF">CKAN_02357600</name>
</gene>
<keyword evidence="5" id="KW-1185">Reference proteome</keyword>
<protein>
    <submittedName>
        <fullName evidence="4">Transcription factor GRAS</fullName>
    </submittedName>
</protein>
<dbReference type="PROSITE" id="PS50985">
    <property type="entry name" value="GRAS"/>
    <property type="match status" value="1"/>
</dbReference>
<dbReference type="OrthoDB" id="770224at2759"/>
<dbReference type="EMBL" id="QPKB01000010">
    <property type="protein sequence ID" value="RWR94292.1"/>
    <property type="molecule type" value="Genomic_DNA"/>
</dbReference>
<evidence type="ECO:0000313" key="4">
    <source>
        <dbReference type="EMBL" id="RWR94292.1"/>
    </source>
</evidence>